<name>A0ABD0MVT2_CIRMR</name>
<comment type="caution">
    <text evidence="2">The sequence shown here is derived from an EMBL/GenBank/DDBJ whole genome shotgun (WGS) entry which is preliminary data.</text>
</comment>
<proteinExistence type="predicted"/>
<evidence type="ECO:0000313" key="2">
    <source>
        <dbReference type="EMBL" id="KAL0152922.1"/>
    </source>
</evidence>
<feature type="compositionally biased region" description="Basic and acidic residues" evidence="1">
    <location>
        <begin position="71"/>
        <end position="82"/>
    </location>
</feature>
<dbReference type="Proteomes" id="UP001529510">
    <property type="component" value="Unassembled WGS sequence"/>
</dbReference>
<dbReference type="EMBL" id="JAMKFB020000159">
    <property type="protein sequence ID" value="KAL0152922.1"/>
    <property type="molecule type" value="Genomic_DNA"/>
</dbReference>
<sequence>MCPCENRKMYLSKESDVCCLDHYHFEATKFNLSFHSGFSSDPYGPGPSSSQPSSSHPKPSAEYGKKRRRKSEAPEWFEHYDTDQRRQMSELTALQKQAVEVARECNDILK</sequence>
<reference evidence="2 3" key="1">
    <citation type="submission" date="2024-05" db="EMBL/GenBank/DDBJ databases">
        <title>Genome sequencing and assembly of Indian major carp, Cirrhinus mrigala (Hamilton, 1822).</title>
        <authorList>
            <person name="Mohindra V."/>
            <person name="Chowdhury L.M."/>
            <person name="Lal K."/>
            <person name="Jena J.K."/>
        </authorList>
    </citation>
    <scope>NUCLEOTIDE SEQUENCE [LARGE SCALE GENOMIC DNA]</scope>
    <source>
        <strain evidence="2">CM1030</strain>
        <tissue evidence="2">Blood</tissue>
    </source>
</reference>
<feature type="region of interest" description="Disordered" evidence="1">
    <location>
        <begin position="40"/>
        <end position="82"/>
    </location>
</feature>
<keyword evidence="3" id="KW-1185">Reference proteome</keyword>
<accession>A0ABD0MVT2</accession>
<evidence type="ECO:0000256" key="1">
    <source>
        <dbReference type="SAM" id="MobiDB-lite"/>
    </source>
</evidence>
<organism evidence="2 3">
    <name type="scientific">Cirrhinus mrigala</name>
    <name type="common">Mrigala</name>
    <dbReference type="NCBI Taxonomy" id="683832"/>
    <lineage>
        <taxon>Eukaryota</taxon>
        <taxon>Metazoa</taxon>
        <taxon>Chordata</taxon>
        <taxon>Craniata</taxon>
        <taxon>Vertebrata</taxon>
        <taxon>Euteleostomi</taxon>
        <taxon>Actinopterygii</taxon>
        <taxon>Neopterygii</taxon>
        <taxon>Teleostei</taxon>
        <taxon>Ostariophysi</taxon>
        <taxon>Cypriniformes</taxon>
        <taxon>Cyprinidae</taxon>
        <taxon>Labeoninae</taxon>
        <taxon>Labeonini</taxon>
        <taxon>Cirrhinus</taxon>
    </lineage>
</organism>
<dbReference type="AlphaFoldDB" id="A0ABD0MVT2"/>
<evidence type="ECO:0000313" key="3">
    <source>
        <dbReference type="Proteomes" id="UP001529510"/>
    </source>
</evidence>
<gene>
    <name evidence="2" type="ORF">M9458_051751</name>
</gene>
<protein>
    <submittedName>
        <fullName evidence="2">Uncharacterized protein</fullName>
    </submittedName>
</protein>
<feature type="compositionally biased region" description="Low complexity" evidence="1">
    <location>
        <begin position="40"/>
        <end position="60"/>
    </location>
</feature>